<dbReference type="Proteomes" id="UP001301350">
    <property type="component" value="Unassembled WGS sequence"/>
</dbReference>
<evidence type="ECO:0000256" key="4">
    <source>
        <dbReference type="ARBA" id="ARBA00022989"/>
    </source>
</evidence>
<evidence type="ECO:0000256" key="7">
    <source>
        <dbReference type="SAM" id="Phobius"/>
    </source>
</evidence>
<dbReference type="Pfam" id="PF09320">
    <property type="entry name" value="DUF1977"/>
    <property type="match status" value="1"/>
</dbReference>
<reference evidence="9 10" key="1">
    <citation type="submission" date="2022-07" db="EMBL/GenBank/DDBJ databases">
        <title>Genome-wide signatures of adaptation to extreme environments.</title>
        <authorList>
            <person name="Cho C.H."/>
            <person name="Yoon H.S."/>
        </authorList>
    </citation>
    <scope>NUCLEOTIDE SEQUENCE [LARGE SCALE GENOMIC DNA]</scope>
    <source>
        <strain evidence="9 10">DBV 063 E5</strain>
    </source>
</reference>
<keyword evidence="3" id="KW-0256">Endoplasmic reticulum</keyword>
<evidence type="ECO:0000313" key="10">
    <source>
        <dbReference type="Proteomes" id="UP001301350"/>
    </source>
</evidence>
<dbReference type="PANTHER" id="PTHR43908:SF3">
    <property type="entry name" value="AT29763P-RELATED"/>
    <property type="match status" value="1"/>
</dbReference>
<accession>A0AAV9IX10</accession>
<dbReference type="PROSITE" id="PS50076">
    <property type="entry name" value="DNAJ_2"/>
    <property type="match status" value="1"/>
</dbReference>
<dbReference type="PROSITE" id="PS00636">
    <property type="entry name" value="DNAJ_1"/>
    <property type="match status" value="1"/>
</dbReference>
<evidence type="ECO:0000256" key="6">
    <source>
        <dbReference type="SAM" id="MobiDB-lite"/>
    </source>
</evidence>
<sequence>MNHEQAARCLQRSRKHLQEGDCEQALSLAEKSVRLHDTAEGRAWLERVRSLAARGTASGRCPSSASAASEDGKHAMPSASSGPNGTASGSRVAAAAASDEGGEQDGGSARRSAEANRAAIRRIVNASSLYSVLSVERDATEADIRRAYRQLALRFHPDKNADAQADSAFKRIAHAFQVLSDARRRQMYDQTGAEDEQSLLLRQRQEQEERYVQMRRRGGRAAHPFAEEGFGAFHGTPFGTVYFGNSNGDEMSAEELFEAFFFGGLSRGPGVRMYSSSPFMRRYRSAPPPDSGGRGGRRLEHLRAFLHLIPFILFFVLPSVIALLSPKPAFQLDPSSGHTQVRVTDGTRLEYFVDAHAYDKMSEAQRLSVQRDVEQEWLRRYATACRVELRQREELRELARRAWMSASRRRYEAAAEAMSMAGCRAYEHLHDQLSGKGDGGAE</sequence>
<dbReference type="SUPFAM" id="SSF46565">
    <property type="entry name" value="Chaperone J-domain"/>
    <property type="match status" value="1"/>
</dbReference>
<comment type="caution">
    <text evidence="9">The sequence shown here is derived from an EMBL/GenBank/DDBJ whole genome shotgun (WGS) entry which is preliminary data.</text>
</comment>
<dbReference type="GO" id="GO:0071218">
    <property type="term" value="P:cellular response to misfolded protein"/>
    <property type="evidence" value="ECO:0007669"/>
    <property type="project" value="TreeGrafter"/>
</dbReference>
<proteinExistence type="predicted"/>
<keyword evidence="2 7" id="KW-0812">Transmembrane</keyword>
<dbReference type="CDD" id="cd06257">
    <property type="entry name" value="DnaJ"/>
    <property type="match status" value="1"/>
</dbReference>
<gene>
    <name evidence="9" type="ORF">CDCA_CDCA10G2892</name>
</gene>
<keyword evidence="10" id="KW-1185">Reference proteome</keyword>
<feature type="compositionally biased region" description="Low complexity" evidence="6">
    <location>
        <begin position="85"/>
        <end position="99"/>
    </location>
</feature>
<dbReference type="InterPro" id="IPR018253">
    <property type="entry name" value="DnaJ_domain_CS"/>
</dbReference>
<dbReference type="InterPro" id="IPR036869">
    <property type="entry name" value="J_dom_sf"/>
</dbReference>
<dbReference type="InterPro" id="IPR001623">
    <property type="entry name" value="DnaJ_domain"/>
</dbReference>
<evidence type="ECO:0000313" key="9">
    <source>
        <dbReference type="EMBL" id="KAK4536867.1"/>
    </source>
</evidence>
<dbReference type="GO" id="GO:0005789">
    <property type="term" value="C:endoplasmic reticulum membrane"/>
    <property type="evidence" value="ECO:0007669"/>
    <property type="project" value="UniProtKB-SubCell"/>
</dbReference>
<dbReference type="PANTHER" id="PTHR43908">
    <property type="entry name" value="AT29763P-RELATED"/>
    <property type="match status" value="1"/>
</dbReference>
<feature type="region of interest" description="Disordered" evidence="6">
    <location>
        <begin position="55"/>
        <end position="113"/>
    </location>
</feature>
<evidence type="ECO:0000256" key="2">
    <source>
        <dbReference type="ARBA" id="ARBA00022692"/>
    </source>
</evidence>
<evidence type="ECO:0000256" key="3">
    <source>
        <dbReference type="ARBA" id="ARBA00022824"/>
    </source>
</evidence>
<dbReference type="InterPro" id="IPR015399">
    <property type="entry name" value="DUF1977_DnaJ-like"/>
</dbReference>
<dbReference type="EMBL" id="JANCYW010000010">
    <property type="protein sequence ID" value="KAK4536867.1"/>
    <property type="molecule type" value="Genomic_DNA"/>
</dbReference>
<dbReference type="GO" id="GO:0030544">
    <property type="term" value="F:Hsp70 protein binding"/>
    <property type="evidence" value="ECO:0007669"/>
    <property type="project" value="TreeGrafter"/>
</dbReference>
<dbReference type="Gene3D" id="1.10.287.110">
    <property type="entry name" value="DnaJ domain"/>
    <property type="match status" value="1"/>
</dbReference>
<feature type="transmembrane region" description="Helical" evidence="7">
    <location>
        <begin position="304"/>
        <end position="324"/>
    </location>
</feature>
<name>A0AAV9IX10_CYACA</name>
<dbReference type="AlphaFoldDB" id="A0AAV9IX10"/>
<dbReference type="Pfam" id="PF00226">
    <property type="entry name" value="DnaJ"/>
    <property type="match status" value="1"/>
</dbReference>
<organism evidence="9 10">
    <name type="scientific">Cyanidium caldarium</name>
    <name type="common">Red alga</name>
    <dbReference type="NCBI Taxonomy" id="2771"/>
    <lineage>
        <taxon>Eukaryota</taxon>
        <taxon>Rhodophyta</taxon>
        <taxon>Bangiophyceae</taxon>
        <taxon>Cyanidiales</taxon>
        <taxon>Cyanidiaceae</taxon>
        <taxon>Cyanidium</taxon>
    </lineage>
</organism>
<dbReference type="SMART" id="SM00271">
    <property type="entry name" value="DnaJ"/>
    <property type="match status" value="1"/>
</dbReference>
<evidence type="ECO:0000259" key="8">
    <source>
        <dbReference type="PROSITE" id="PS50076"/>
    </source>
</evidence>
<comment type="subcellular location">
    <subcellularLocation>
        <location evidence="1">Endoplasmic reticulum membrane</location>
        <topology evidence="1">Single-pass membrane protein</topology>
    </subcellularLocation>
</comment>
<dbReference type="InterPro" id="IPR051100">
    <property type="entry name" value="DnaJ_subfamily_B/C"/>
</dbReference>
<keyword evidence="4 7" id="KW-1133">Transmembrane helix</keyword>
<dbReference type="PRINTS" id="PR00625">
    <property type="entry name" value="JDOMAIN"/>
</dbReference>
<keyword evidence="5 7" id="KW-0472">Membrane</keyword>
<protein>
    <recommendedName>
        <fullName evidence="8">J domain-containing protein</fullName>
    </recommendedName>
</protein>
<feature type="domain" description="J" evidence="8">
    <location>
        <begin position="128"/>
        <end position="192"/>
    </location>
</feature>
<evidence type="ECO:0000256" key="5">
    <source>
        <dbReference type="ARBA" id="ARBA00023136"/>
    </source>
</evidence>
<evidence type="ECO:0000256" key="1">
    <source>
        <dbReference type="ARBA" id="ARBA00004389"/>
    </source>
</evidence>